<evidence type="ECO:0000313" key="4">
    <source>
        <dbReference type="Proteomes" id="UP000442619"/>
    </source>
</evidence>
<keyword evidence="4" id="KW-1185">Reference proteome</keyword>
<evidence type="ECO:0000313" key="3">
    <source>
        <dbReference type="EMBL" id="MST90061.1"/>
    </source>
</evidence>
<evidence type="ECO:0000256" key="1">
    <source>
        <dbReference type="PIRSR" id="PIRSR602187-50"/>
    </source>
</evidence>
<dbReference type="GO" id="GO:0005524">
    <property type="term" value="F:ATP binding"/>
    <property type="evidence" value="ECO:0007669"/>
    <property type="project" value="TreeGrafter"/>
</dbReference>
<name>A0A844FVE1_9FIRM</name>
<dbReference type="SMART" id="SM00938">
    <property type="entry name" value="P-II"/>
    <property type="match status" value="1"/>
</dbReference>
<dbReference type="AlphaFoldDB" id="A0A844FVE1"/>
<feature type="modified residue" description="O-UMP-tyrosine" evidence="1">
    <location>
        <position position="56"/>
    </location>
</feature>
<reference evidence="3 4" key="1">
    <citation type="submission" date="2019-08" db="EMBL/GenBank/DDBJ databases">
        <title>In-depth cultivation of the pig gut microbiome towards novel bacterial diversity and tailored functional studies.</title>
        <authorList>
            <person name="Wylensek D."/>
            <person name="Hitch T.C.A."/>
            <person name="Clavel T."/>
        </authorList>
    </citation>
    <scope>NUCLEOTIDE SEQUENCE [LARGE SCALE GENOMIC DNA]</scope>
    <source>
        <strain evidence="3 4">CA-Schmier-601-WT-3</strain>
    </source>
</reference>
<dbReference type="InterPro" id="IPR015867">
    <property type="entry name" value="N-reg_PII/ATP_PRibTrfase_C"/>
</dbReference>
<dbReference type="GO" id="GO:0005829">
    <property type="term" value="C:cytosol"/>
    <property type="evidence" value="ECO:0007669"/>
    <property type="project" value="TreeGrafter"/>
</dbReference>
<dbReference type="Gene3D" id="3.30.70.120">
    <property type="match status" value="1"/>
</dbReference>
<dbReference type="GO" id="GO:0030234">
    <property type="term" value="F:enzyme regulator activity"/>
    <property type="evidence" value="ECO:0007669"/>
    <property type="project" value="InterPro"/>
</dbReference>
<dbReference type="Pfam" id="PF00543">
    <property type="entry name" value="P-II"/>
    <property type="match status" value="1"/>
</dbReference>
<proteinExistence type="inferred from homology"/>
<dbReference type="InterPro" id="IPR011322">
    <property type="entry name" value="N-reg_PII-like_a/b"/>
</dbReference>
<organism evidence="3 4">
    <name type="scientific">Sharpea porci</name>
    <dbReference type="NCBI Taxonomy" id="2652286"/>
    <lineage>
        <taxon>Bacteria</taxon>
        <taxon>Bacillati</taxon>
        <taxon>Bacillota</taxon>
        <taxon>Erysipelotrichia</taxon>
        <taxon>Erysipelotrichales</taxon>
        <taxon>Coprobacillaceae</taxon>
        <taxon>Sharpea</taxon>
    </lineage>
</organism>
<accession>A0A844FVE1</accession>
<dbReference type="GO" id="GO:0006808">
    <property type="term" value="P:regulation of nitrogen utilization"/>
    <property type="evidence" value="ECO:0007669"/>
    <property type="project" value="InterPro"/>
</dbReference>
<dbReference type="EMBL" id="VUNM01000034">
    <property type="protein sequence ID" value="MST90061.1"/>
    <property type="molecule type" value="Genomic_DNA"/>
</dbReference>
<gene>
    <name evidence="3" type="ORF">FYJ79_10880</name>
</gene>
<protein>
    <submittedName>
        <fullName evidence="3">P-II family nitrogen regulator</fullName>
    </submittedName>
</protein>
<dbReference type="PRINTS" id="PR00340">
    <property type="entry name" value="PIIGLNB"/>
</dbReference>
<dbReference type="PANTHER" id="PTHR30115:SF11">
    <property type="entry name" value="NITROGEN REGULATORY PROTEIN P-II HOMOLOG"/>
    <property type="match status" value="1"/>
</dbReference>
<comment type="caution">
    <text evidence="3">The sequence shown here is derived from an EMBL/GenBank/DDBJ whole genome shotgun (WGS) entry which is preliminary data.</text>
</comment>
<dbReference type="PANTHER" id="PTHR30115">
    <property type="entry name" value="NITROGEN REGULATORY PROTEIN P-II"/>
    <property type="match status" value="1"/>
</dbReference>
<evidence type="ECO:0000256" key="2">
    <source>
        <dbReference type="RuleBase" id="RU003936"/>
    </source>
</evidence>
<dbReference type="SUPFAM" id="SSF54913">
    <property type="entry name" value="GlnB-like"/>
    <property type="match status" value="1"/>
</dbReference>
<keyword evidence="1" id="KW-0597">Phosphoprotein</keyword>
<dbReference type="InterPro" id="IPR017918">
    <property type="entry name" value="N-reg_PII_CS"/>
</dbReference>
<dbReference type="PROSITE" id="PS51343">
    <property type="entry name" value="PII_GLNB_DOM"/>
    <property type="match status" value="1"/>
</dbReference>
<comment type="similarity">
    <text evidence="2">Belongs to the P(II) protein family.</text>
</comment>
<sequence>MVMSKLSRIEIICDMSKFASLKSLLSKLEVGGMTFIQVLGCGAEKGTKEYEVDTNYEMELLPKIEVQCVVESERVDKIVEAVEKELYTGHIGDGKIFVLSLEDVIRVRTGEHGKQAL</sequence>
<dbReference type="PROSITE" id="PS00638">
    <property type="entry name" value="PII_GLNB_CTER"/>
    <property type="match status" value="1"/>
</dbReference>
<dbReference type="InterPro" id="IPR002187">
    <property type="entry name" value="N-reg_PII"/>
</dbReference>
<dbReference type="Proteomes" id="UP000442619">
    <property type="component" value="Unassembled WGS sequence"/>
</dbReference>